<dbReference type="AlphaFoldDB" id="A0A1Q3EBB9"/>
<dbReference type="InterPro" id="IPR000366">
    <property type="entry name" value="GPCR_STE2"/>
</dbReference>
<evidence type="ECO:0000313" key="3">
    <source>
        <dbReference type="Proteomes" id="UP000188533"/>
    </source>
</evidence>
<keyword evidence="1" id="KW-0472">Membrane</keyword>
<proteinExistence type="predicted"/>
<feature type="transmembrane region" description="Helical" evidence="1">
    <location>
        <begin position="84"/>
        <end position="107"/>
    </location>
</feature>
<evidence type="ECO:0000313" key="2">
    <source>
        <dbReference type="EMBL" id="GAW04526.1"/>
    </source>
</evidence>
<dbReference type="Proteomes" id="UP000188533">
    <property type="component" value="Unassembled WGS sequence"/>
</dbReference>
<protein>
    <submittedName>
        <fullName evidence="2">Uncharacterized protein</fullName>
    </submittedName>
</protein>
<name>A0A1Q3EBB9_LENED</name>
<comment type="caution">
    <text evidence="2">The sequence shown here is derived from an EMBL/GenBank/DDBJ whole genome shotgun (WGS) entry which is preliminary data.</text>
</comment>
<evidence type="ECO:0000256" key="1">
    <source>
        <dbReference type="SAM" id="Phobius"/>
    </source>
</evidence>
<dbReference type="EMBL" id="BDGU01000196">
    <property type="protein sequence ID" value="GAW04526.1"/>
    <property type="molecule type" value="Genomic_DNA"/>
</dbReference>
<dbReference type="GO" id="GO:0004932">
    <property type="term" value="F:mating-type factor pheromone receptor activity"/>
    <property type="evidence" value="ECO:0007669"/>
    <property type="project" value="InterPro"/>
</dbReference>
<gene>
    <name evidence="2" type="ORF">LENED_006324</name>
</gene>
<feature type="transmembrane region" description="Helical" evidence="1">
    <location>
        <begin position="119"/>
        <end position="142"/>
    </location>
</feature>
<sequence length="175" mass="19465">MLMLGNLATNIADVLIDITTDAADHEIVMDYVSTSVSFVVNLLSTILIFIKACSLPRRSYNQSNGMYSINNSSRHTRIRRILSLLMESGVTFCSIQAVYVLVQILLYQNETYSLSLWNLALVMVRNAAAVLYPLAVFIVINLDQSLFNDKNSVPEPAFTTIIQGESLERDNPVVG</sequence>
<reference evidence="2 3" key="2">
    <citation type="submission" date="2017-02" db="EMBL/GenBank/DDBJ databases">
        <title>A genome survey and senescence transcriptome analysis in Lentinula edodes.</title>
        <authorList>
            <person name="Sakamoto Y."/>
            <person name="Nakade K."/>
            <person name="Sato S."/>
            <person name="Yoshida Y."/>
            <person name="Miyazaki K."/>
            <person name="Natsume S."/>
            <person name="Konno N."/>
        </authorList>
    </citation>
    <scope>NUCLEOTIDE SEQUENCE [LARGE SCALE GENOMIC DNA]</scope>
    <source>
        <strain evidence="2 3">NBRC 111202</strain>
    </source>
</reference>
<keyword evidence="3" id="KW-1185">Reference proteome</keyword>
<keyword evidence="1" id="KW-1133">Transmembrane helix</keyword>
<accession>A0A1Q3EBB9</accession>
<keyword evidence="1" id="KW-0812">Transmembrane</keyword>
<dbReference type="GO" id="GO:0016020">
    <property type="term" value="C:membrane"/>
    <property type="evidence" value="ECO:0007669"/>
    <property type="project" value="InterPro"/>
</dbReference>
<dbReference type="PRINTS" id="PR00250">
    <property type="entry name" value="GPCRSTE2"/>
</dbReference>
<reference evidence="2 3" key="1">
    <citation type="submission" date="2016-08" db="EMBL/GenBank/DDBJ databases">
        <authorList>
            <consortium name="Lentinula edodes genome sequencing consortium"/>
            <person name="Sakamoto Y."/>
            <person name="Nakade K."/>
            <person name="Sato S."/>
            <person name="Yoshida Y."/>
            <person name="Miyazaki K."/>
            <person name="Natsume S."/>
            <person name="Konno N."/>
        </authorList>
    </citation>
    <scope>NUCLEOTIDE SEQUENCE [LARGE SCALE GENOMIC DNA]</scope>
    <source>
        <strain evidence="2 3">NBRC 111202</strain>
    </source>
</reference>
<organism evidence="2 3">
    <name type="scientific">Lentinula edodes</name>
    <name type="common">Shiitake mushroom</name>
    <name type="synonym">Lentinus edodes</name>
    <dbReference type="NCBI Taxonomy" id="5353"/>
    <lineage>
        <taxon>Eukaryota</taxon>
        <taxon>Fungi</taxon>
        <taxon>Dikarya</taxon>
        <taxon>Basidiomycota</taxon>
        <taxon>Agaricomycotina</taxon>
        <taxon>Agaricomycetes</taxon>
        <taxon>Agaricomycetidae</taxon>
        <taxon>Agaricales</taxon>
        <taxon>Marasmiineae</taxon>
        <taxon>Omphalotaceae</taxon>
        <taxon>Lentinula</taxon>
    </lineage>
</organism>
<feature type="transmembrane region" description="Helical" evidence="1">
    <location>
        <begin position="31"/>
        <end position="50"/>
    </location>
</feature>